<dbReference type="PANTHER" id="PTHR24180:SF45">
    <property type="entry name" value="POLY [ADP-RIBOSE] POLYMERASE TANKYRASE"/>
    <property type="match status" value="1"/>
</dbReference>
<protein>
    <submittedName>
        <fullName evidence="5">Uncharacterized protein</fullName>
    </submittedName>
</protein>
<feature type="repeat" description="ANK" evidence="3">
    <location>
        <begin position="378"/>
        <end position="411"/>
    </location>
</feature>
<evidence type="ECO:0000256" key="2">
    <source>
        <dbReference type="ARBA" id="ARBA00023043"/>
    </source>
</evidence>
<keyword evidence="2 3" id="KW-0040">ANK repeat</keyword>
<evidence type="ECO:0000256" key="1">
    <source>
        <dbReference type="ARBA" id="ARBA00022737"/>
    </source>
</evidence>
<feature type="repeat" description="ANK" evidence="3">
    <location>
        <begin position="224"/>
        <end position="261"/>
    </location>
</feature>
<dbReference type="Gene3D" id="1.25.40.20">
    <property type="entry name" value="Ankyrin repeat-containing domain"/>
    <property type="match status" value="1"/>
</dbReference>
<dbReference type="Pfam" id="PF12796">
    <property type="entry name" value="Ank_2"/>
    <property type="match status" value="1"/>
</dbReference>
<evidence type="ECO:0000256" key="4">
    <source>
        <dbReference type="SAM" id="Phobius"/>
    </source>
</evidence>
<dbReference type="PROSITE" id="PS50297">
    <property type="entry name" value="ANK_REP_REGION"/>
    <property type="match status" value="2"/>
</dbReference>
<gene>
    <name evidence="5" type="ORF">ODALV1_LOCUS20613</name>
</gene>
<dbReference type="InterPro" id="IPR051637">
    <property type="entry name" value="Ank_repeat_dom-contain_49"/>
</dbReference>
<keyword evidence="6" id="KW-1185">Reference proteome</keyword>
<evidence type="ECO:0000313" key="6">
    <source>
        <dbReference type="Proteomes" id="UP001642540"/>
    </source>
</evidence>
<name>A0ABP1REZ2_9HEXA</name>
<dbReference type="InterPro" id="IPR036770">
    <property type="entry name" value="Ankyrin_rpt-contain_sf"/>
</dbReference>
<dbReference type="PROSITE" id="PS50088">
    <property type="entry name" value="ANK_REPEAT"/>
    <property type="match status" value="3"/>
</dbReference>
<keyword evidence="1" id="KW-0677">Repeat</keyword>
<dbReference type="Proteomes" id="UP001642540">
    <property type="component" value="Unassembled WGS sequence"/>
</dbReference>
<comment type="caution">
    <text evidence="5">The sequence shown here is derived from an EMBL/GenBank/DDBJ whole genome shotgun (WGS) entry which is preliminary data.</text>
</comment>
<keyword evidence="4" id="KW-0472">Membrane</keyword>
<evidence type="ECO:0000313" key="5">
    <source>
        <dbReference type="EMBL" id="CAL8124442.1"/>
    </source>
</evidence>
<proteinExistence type="predicted"/>
<dbReference type="SUPFAM" id="SSF48403">
    <property type="entry name" value="Ankyrin repeat"/>
    <property type="match status" value="1"/>
</dbReference>
<dbReference type="InterPro" id="IPR002110">
    <property type="entry name" value="Ankyrin_rpt"/>
</dbReference>
<accession>A0ABP1REZ2</accession>
<reference evidence="5 6" key="1">
    <citation type="submission" date="2024-08" db="EMBL/GenBank/DDBJ databases">
        <authorList>
            <person name="Cucini C."/>
            <person name="Frati F."/>
        </authorList>
    </citation>
    <scope>NUCLEOTIDE SEQUENCE [LARGE SCALE GENOMIC DNA]</scope>
</reference>
<dbReference type="PANTHER" id="PTHR24180">
    <property type="entry name" value="CYCLIN-DEPENDENT KINASE INHIBITOR 2C-RELATED"/>
    <property type="match status" value="1"/>
</dbReference>
<dbReference type="EMBL" id="CAXLJM020000068">
    <property type="protein sequence ID" value="CAL8124442.1"/>
    <property type="molecule type" value="Genomic_DNA"/>
</dbReference>
<dbReference type="SMART" id="SM00248">
    <property type="entry name" value="ANK"/>
    <property type="match status" value="6"/>
</dbReference>
<feature type="repeat" description="ANK" evidence="3">
    <location>
        <begin position="412"/>
        <end position="444"/>
    </location>
</feature>
<evidence type="ECO:0000256" key="3">
    <source>
        <dbReference type="PROSITE-ProRule" id="PRU00023"/>
    </source>
</evidence>
<organism evidence="5 6">
    <name type="scientific">Orchesella dallaii</name>
    <dbReference type="NCBI Taxonomy" id="48710"/>
    <lineage>
        <taxon>Eukaryota</taxon>
        <taxon>Metazoa</taxon>
        <taxon>Ecdysozoa</taxon>
        <taxon>Arthropoda</taxon>
        <taxon>Hexapoda</taxon>
        <taxon>Collembola</taxon>
        <taxon>Entomobryomorpha</taxon>
        <taxon>Entomobryoidea</taxon>
        <taxon>Orchesellidae</taxon>
        <taxon>Orchesellinae</taxon>
        <taxon>Orchesella</taxon>
    </lineage>
</organism>
<feature type="transmembrane region" description="Helical" evidence="4">
    <location>
        <begin position="48"/>
        <end position="67"/>
    </location>
</feature>
<sequence length="520" mass="58900">MEKPVVRKKIANKGNDMALKNGKTHSKLELQLQHKRNRNGIQTARPRYCRIGFLGCMTWILIITGAVTNGQGQIPSKTYSVSMSKTQESEVAKTIQELSNPGTEDKVKFVTLFQLFQHADLSVISGVLEYMDGDKSIMLMWDNELGSLLHAAVTRYYILVSYLVLSQGFEEKLLHEPKFRIGLIEKCLQNIQSIREDEFEERLKIMEYLFSFHPELVESEVTPHERTPLHFAVEENFENGMQLELIQFLIDYDANVNAVDARGYTPLLLEVLSNPSSPDLLSIIHILIENKADPNIVGKCGHSFLYIAAVKVDSSSYFHEIVSYFVKLPNAQLSIIRYEKGGHGSTILHELVFHFDVLDETLQLFYDLNVDFNAVDDRGDSIFHYAVRGGRDESFLKRVIGYGADWKIDNKLEENSLHWAVSYGNLPALKLLISLGVDVNAVNSVGDTAIFYPFALEETPPSNTFELVQELLSHGADIHIKDFCGKSLIHRAQLKFATGELEKSVLDLLKQAKRETNMEL</sequence>
<dbReference type="Pfam" id="PF00023">
    <property type="entry name" value="Ank"/>
    <property type="match status" value="1"/>
</dbReference>
<keyword evidence="4" id="KW-0812">Transmembrane</keyword>
<keyword evidence="4" id="KW-1133">Transmembrane helix</keyword>